<feature type="compositionally biased region" description="Gly residues" evidence="10">
    <location>
        <begin position="800"/>
        <end position="849"/>
    </location>
</feature>
<evidence type="ECO:0000256" key="10">
    <source>
        <dbReference type="SAM" id="MobiDB-lite"/>
    </source>
</evidence>
<dbReference type="Proteomes" id="UP001139179">
    <property type="component" value="Unassembled WGS sequence"/>
</dbReference>
<dbReference type="GO" id="GO:0000917">
    <property type="term" value="P:division septum assembly"/>
    <property type="evidence" value="ECO:0007669"/>
    <property type="project" value="UniProtKB-KW"/>
</dbReference>
<feature type="region of interest" description="Disordered" evidence="10">
    <location>
        <begin position="155"/>
        <end position="174"/>
    </location>
</feature>
<dbReference type="GO" id="GO:0005940">
    <property type="term" value="C:septin ring"/>
    <property type="evidence" value="ECO:0007669"/>
    <property type="project" value="InterPro"/>
</dbReference>
<evidence type="ECO:0000256" key="3">
    <source>
        <dbReference type="ARBA" id="ARBA00022692"/>
    </source>
</evidence>
<dbReference type="AlphaFoldDB" id="A0A9X2DUC2"/>
<keyword evidence="2" id="KW-0132">Cell division</keyword>
<keyword evidence="7" id="KW-0717">Septation</keyword>
<feature type="signal peptide" evidence="11">
    <location>
        <begin position="1"/>
        <end position="24"/>
    </location>
</feature>
<evidence type="ECO:0000256" key="9">
    <source>
        <dbReference type="SAM" id="Coils"/>
    </source>
</evidence>
<evidence type="ECO:0000256" key="6">
    <source>
        <dbReference type="ARBA" id="ARBA00023136"/>
    </source>
</evidence>
<organism evidence="13 14">
    <name type="scientific">Halalkalibacter oceani</name>
    <dbReference type="NCBI Taxonomy" id="1653776"/>
    <lineage>
        <taxon>Bacteria</taxon>
        <taxon>Bacillati</taxon>
        <taxon>Bacillota</taxon>
        <taxon>Bacilli</taxon>
        <taxon>Bacillales</taxon>
        <taxon>Bacillaceae</taxon>
        <taxon>Halalkalibacter</taxon>
    </lineage>
</organism>
<evidence type="ECO:0000256" key="2">
    <source>
        <dbReference type="ARBA" id="ARBA00022618"/>
    </source>
</evidence>
<keyword evidence="5 9" id="KW-0175">Coiled coil</keyword>
<keyword evidence="14" id="KW-1185">Reference proteome</keyword>
<evidence type="ECO:0000256" key="7">
    <source>
        <dbReference type="ARBA" id="ARBA00023210"/>
    </source>
</evidence>
<evidence type="ECO:0000259" key="12">
    <source>
        <dbReference type="Pfam" id="PF04536"/>
    </source>
</evidence>
<evidence type="ECO:0000313" key="14">
    <source>
        <dbReference type="Proteomes" id="UP001139179"/>
    </source>
</evidence>
<keyword evidence="3" id="KW-0812">Transmembrane</keyword>
<feature type="domain" description="TPM" evidence="12">
    <location>
        <begin position="28"/>
        <end position="148"/>
    </location>
</feature>
<protein>
    <submittedName>
        <fullName evidence="13">TPM domain-containing protein</fullName>
    </submittedName>
</protein>
<keyword evidence="8" id="KW-0131">Cell cycle</keyword>
<evidence type="ECO:0000256" key="5">
    <source>
        <dbReference type="ARBA" id="ARBA00023054"/>
    </source>
</evidence>
<keyword evidence="6" id="KW-0472">Membrane</keyword>
<accession>A0A9X2DUC2</accession>
<dbReference type="GO" id="GO:0005886">
    <property type="term" value="C:plasma membrane"/>
    <property type="evidence" value="ECO:0007669"/>
    <property type="project" value="UniProtKB-SubCell"/>
</dbReference>
<feature type="coiled-coil region" evidence="9">
    <location>
        <begin position="681"/>
        <end position="722"/>
    </location>
</feature>
<dbReference type="GO" id="GO:0000921">
    <property type="term" value="P:septin ring assembly"/>
    <property type="evidence" value="ECO:0007669"/>
    <property type="project" value="InterPro"/>
</dbReference>
<feature type="coiled-coil region" evidence="9">
    <location>
        <begin position="319"/>
        <end position="370"/>
    </location>
</feature>
<dbReference type="EMBL" id="JAMBOL010000032">
    <property type="protein sequence ID" value="MCM3716235.1"/>
    <property type="molecule type" value="Genomic_DNA"/>
</dbReference>
<name>A0A9X2DUC2_9BACI</name>
<evidence type="ECO:0000256" key="4">
    <source>
        <dbReference type="ARBA" id="ARBA00022989"/>
    </source>
</evidence>
<keyword evidence="11" id="KW-0732">Signal</keyword>
<proteinExistence type="predicted"/>
<evidence type="ECO:0000313" key="13">
    <source>
        <dbReference type="EMBL" id="MCM3716235.1"/>
    </source>
</evidence>
<feature type="coiled-coil region" evidence="9">
    <location>
        <begin position="422"/>
        <end position="449"/>
    </location>
</feature>
<dbReference type="InterPro" id="IPR010379">
    <property type="entry name" value="EzrA"/>
</dbReference>
<dbReference type="Pfam" id="PF06160">
    <property type="entry name" value="EzrA"/>
    <property type="match status" value="1"/>
</dbReference>
<comment type="subcellular location">
    <subcellularLocation>
        <location evidence="1">Cell membrane</location>
        <topology evidence="1">Single-pass membrane protein</topology>
    </subcellularLocation>
</comment>
<dbReference type="InterPro" id="IPR007621">
    <property type="entry name" value="TPM_dom"/>
</dbReference>
<sequence>MKEKRWLGALAAVMLLLLPTSVSAAVTVDDQGEFFSAEEVEKLETEYNETEFDYYVRTIPSLSGESIGEASETLFEDVKGDGFDAAILIAVEESEIHMNVGPGTAIDRAIAQLSNSDPFGRLLDETFVQAAGDGRFGDGIADLVLKVEELGSVEPDAEDSSAEDLAAVPSAPVAPGNPNSTSPLLLLAFLILAVLAARIVYLLGQVKKVAKRLEALVQRQKGLLSNVLEPYQQSLERSEISKGLTKERFQALHEQLSILLTNAKEQEQTLTAMKESVKKRKYAIAFKQIGSFAIFSGKQGKTTSLGKLEQEASRFEKGSKEQETMLAGLKDELEQLTAKELETSREIKALQEAATQAETKLEQLQQETELAFPAMKQHIDQALLLLNQAVQLDDAFDFAAASELLPNLKPKWQEIASDLATLEALLTSKETMTADIDQTEEEIRHYTARENLKLADEDPYALLDEARERFVTFSESVAEGRVSHAKAEQARISDLAGEAKRRVETLVTYRDQTAIDHRKITDGILPFQNLERAFERELEQLRSSYAEHHWHYLQERFSRMQELISLIEEKLPLIAKLIDPDEQQYKQGRAEMNHLLEMFQFIEQLHADCFTAYEGLEEQRIRLTDSIASLKKRLSGMEEMATRHRLPVQRYSFEQLRQGIEHLQVDVEQKPLDVTLVAGQFAEEQQRMEQLDELLQTLLRDKQRAEREWQELRSAYQQADRRLGIGFGTGAYQNRFRACEGLIIQYINDGQYAEALSEVAIGRRIVEEMREEERRIARERQRRAAQQAARAAAQRNRHNSGGGGGFGGFGGGSRGGGSGFGGGSRGGGSSFGSRGGGSGFGSRGGGRKF</sequence>
<dbReference type="Pfam" id="PF04536">
    <property type="entry name" value="TPM_phosphatase"/>
    <property type="match status" value="1"/>
</dbReference>
<dbReference type="RefSeq" id="WP_251224906.1">
    <property type="nucleotide sequence ID" value="NZ_JAMBOL010000032.1"/>
</dbReference>
<feature type="region of interest" description="Disordered" evidence="10">
    <location>
        <begin position="777"/>
        <end position="849"/>
    </location>
</feature>
<feature type="compositionally biased region" description="Low complexity" evidence="10">
    <location>
        <begin position="784"/>
        <end position="794"/>
    </location>
</feature>
<comment type="caution">
    <text evidence="13">The sequence shown here is derived from an EMBL/GenBank/DDBJ whole genome shotgun (WGS) entry which is preliminary data.</text>
</comment>
<keyword evidence="4" id="KW-1133">Transmembrane helix</keyword>
<gene>
    <name evidence="13" type="ORF">M3202_19515</name>
</gene>
<evidence type="ECO:0000256" key="8">
    <source>
        <dbReference type="ARBA" id="ARBA00023306"/>
    </source>
</evidence>
<dbReference type="Gene3D" id="3.10.310.50">
    <property type="match status" value="1"/>
</dbReference>
<evidence type="ECO:0000256" key="1">
    <source>
        <dbReference type="ARBA" id="ARBA00004162"/>
    </source>
</evidence>
<evidence type="ECO:0000256" key="11">
    <source>
        <dbReference type="SAM" id="SignalP"/>
    </source>
</evidence>
<feature type="chain" id="PRO_5040826346" evidence="11">
    <location>
        <begin position="25"/>
        <end position="849"/>
    </location>
</feature>
<reference evidence="13" key="1">
    <citation type="submission" date="2022-05" db="EMBL/GenBank/DDBJ databases">
        <title>Comparative Genomics of Spacecraft Associated Microbes.</title>
        <authorList>
            <person name="Tran M.T."/>
            <person name="Wright A."/>
            <person name="Seuylemezian A."/>
            <person name="Eisen J."/>
            <person name="Coil D."/>
        </authorList>
    </citation>
    <scope>NUCLEOTIDE SEQUENCE</scope>
    <source>
        <strain evidence="13">214.1.1</strain>
    </source>
</reference>